<name>A0A4Q7YZV9_9BACT</name>
<protein>
    <submittedName>
        <fullName evidence="4">Putative dehydrogenase</fullName>
    </submittedName>
</protein>
<dbReference type="InterPro" id="IPR036291">
    <property type="entry name" value="NAD(P)-bd_dom_sf"/>
</dbReference>
<dbReference type="EMBL" id="SHKW01000001">
    <property type="protein sequence ID" value="RZU43477.1"/>
    <property type="molecule type" value="Genomic_DNA"/>
</dbReference>
<proteinExistence type="predicted"/>
<dbReference type="PANTHER" id="PTHR43818">
    <property type="entry name" value="BCDNA.GH03377"/>
    <property type="match status" value="1"/>
</dbReference>
<dbReference type="GO" id="GO:0016491">
    <property type="term" value="F:oxidoreductase activity"/>
    <property type="evidence" value="ECO:0007669"/>
    <property type="project" value="UniProtKB-KW"/>
</dbReference>
<dbReference type="AlphaFoldDB" id="A0A4Q7YZV9"/>
<dbReference type="Gene3D" id="3.40.50.720">
    <property type="entry name" value="NAD(P)-binding Rossmann-like Domain"/>
    <property type="match status" value="1"/>
</dbReference>
<dbReference type="Pfam" id="PF01408">
    <property type="entry name" value="GFO_IDH_MocA"/>
    <property type="match status" value="1"/>
</dbReference>
<dbReference type="SUPFAM" id="SSF55347">
    <property type="entry name" value="Glyceraldehyde-3-phosphate dehydrogenase-like, C-terminal domain"/>
    <property type="match status" value="1"/>
</dbReference>
<dbReference type="GO" id="GO:0000166">
    <property type="term" value="F:nucleotide binding"/>
    <property type="evidence" value="ECO:0007669"/>
    <property type="project" value="InterPro"/>
</dbReference>
<evidence type="ECO:0000259" key="2">
    <source>
        <dbReference type="Pfam" id="PF01408"/>
    </source>
</evidence>
<evidence type="ECO:0000259" key="3">
    <source>
        <dbReference type="Pfam" id="PF22725"/>
    </source>
</evidence>
<dbReference type="OrthoDB" id="9768836at2"/>
<dbReference type="PANTHER" id="PTHR43818:SF11">
    <property type="entry name" value="BCDNA.GH03377"/>
    <property type="match status" value="1"/>
</dbReference>
<organism evidence="4 5">
    <name type="scientific">Edaphobacter modestus</name>
    <dbReference type="NCBI Taxonomy" id="388466"/>
    <lineage>
        <taxon>Bacteria</taxon>
        <taxon>Pseudomonadati</taxon>
        <taxon>Acidobacteriota</taxon>
        <taxon>Terriglobia</taxon>
        <taxon>Terriglobales</taxon>
        <taxon>Acidobacteriaceae</taxon>
        <taxon>Edaphobacter</taxon>
    </lineage>
</organism>
<dbReference type="Pfam" id="PF22725">
    <property type="entry name" value="GFO_IDH_MocA_C3"/>
    <property type="match status" value="1"/>
</dbReference>
<dbReference type="SUPFAM" id="SSF51735">
    <property type="entry name" value="NAD(P)-binding Rossmann-fold domains"/>
    <property type="match status" value="1"/>
</dbReference>
<keyword evidence="1" id="KW-0560">Oxidoreductase</keyword>
<accession>A0A4Q7YZV9</accession>
<evidence type="ECO:0000313" key="5">
    <source>
        <dbReference type="Proteomes" id="UP000292958"/>
    </source>
</evidence>
<dbReference type="RefSeq" id="WP_130422077.1">
    <property type="nucleotide sequence ID" value="NZ_SHKW01000001.1"/>
</dbReference>
<dbReference type="InterPro" id="IPR050463">
    <property type="entry name" value="Gfo/Idh/MocA_oxidrdct_glycsds"/>
</dbReference>
<dbReference type="PROSITE" id="PS51318">
    <property type="entry name" value="TAT"/>
    <property type="match status" value="1"/>
</dbReference>
<dbReference type="Gene3D" id="3.30.360.10">
    <property type="entry name" value="Dihydrodipicolinate Reductase, domain 2"/>
    <property type="match status" value="1"/>
</dbReference>
<keyword evidence="5" id="KW-1185">Reference proteome</keyword>
<comment type="caution">
    <text evidence="4">The sequence shown here is derived from an EMBL/GenBank/DDBJ whole genome shotgun (WGS) entry which is preliminary data.</text>
</comment>
<gene>
    <name evidence="4" type="ORF">BDD14_5143</name>
</gene>
<dbReference type="InterPro" id="IPR000683">
    <property type="entry name" value="Gfo/Idh/MocA-like_OxRdtase_N"/>
</dbReference>
<reference evidence="4 5" key="1">
    <citation type="submission" date="2019-02" db="EMBL/GenBank/DDBJ databases">
        <title>Genomic Encyclopedia of Archaeal and Bacterial Type Strains, Phase II (KMG-II): from individual species to whole genera.</title>
        <authorList>
            <person name="Goeker M."/>
        </authorList>
    </citation>
    <scope>NUCLEOTIDE SEQUENCE [LARGE SCALE GENOMIC DNA]</scope>
    <source>
        <strain evidence="4 5">DSM 18101</strain>
    </source>
</reference>
<sequence length="401" mass="43590">MGSEMFGRREFLRAVGSAGLMAGVPAMAEMSAIDPARVVHEIAEPGQDADAKPKHSIKFAVCGMSHDHIFGMVGAIQRGGGVLVAAYGAEPDKIAGFKKRFPDVKMVDSEDAILNDSSIQLVLSSTIPDQRAPLGVRVMKKGKDFLSDKPGATSLAQIEEIRKTIAETKRIYGILYSERLEVKAAVKAGELVKAGAIGRVIQTINIAPHQIVQHGADPYAGGSGGRPDWFWDPARYGGILTDIGSHQVDQFLYYTGSTQAEVVASQVANVNHPQKPKFQDFGDMMLRGDRGFGYVRLDWFTPDGLGTWGDGRLFILGTAGYIELRKYVDVARGKQGNNLFLVDKDQARYIDCNNLSLPFGPQFVSDVVNRTHTAQDQTQCLLAAELVVRAQMKAQHATLKA</sequence>
<evidence type="ECO:0000313" key="4">
    <source>
        <dbReference type="EMBL" id="RZU43477.1"/>
    </source>
</evidence>
<feature type="domain" description="GFO/IDH/MocA-like oxidoreductase" evidence="3">
    <location>
        <begin position="187"/>
        <end position="323"/>
    </location>
</feature>
<evidence type="ECO:0000256" key="1">
    <source>
        <dbReference type="ARBA" id="ARBA00023002"/>
    </source>
</evidence>
<dbReference type="InterPro" id="IPR055170">
    <property type="entry name" value="GFO_IDH_MocA-like_dom"/>
</dbReference>
<dbReference type="InterPro" id="IPR006311">
    <property type="entry name" value="TAT_signal"/>
</dbReference>
<feature type="domain" description="Gfo/Idh/MocA-like oxidoreductase N-terminal" evidence="2">
    <location>
        <begin position="80"/>
        <end position="173"/>
    </location>
</feature>
<dbReference type="Proteomes" id="UP000292958">
    <property type="component" value="Unassembled WGS sequence"/>
</dbReference>